<dbReference type="InterPro" id="IPR001647">
    <property type="entry name" value="HTH_TetR"/>
</dbReference>
<dbReference type="GO" id="GO:0003677">
    <property type="term" value="F:DNA binding"/>
    <property type="evidence" value="ECO:0007669"/>
    <property type="project" value="UniProtKB-UniRule"/>
</dbReference>
<dbReference type="InterPro" id="IPR050109">
    <property type="entry name" value="HTH-type_TetR-like_transc_reg"/>
</dbReference>
<reference evidence="4 5" key="1">
    <citation type="submission" date="2016-10" db="EMBL/GenBank/DDBJ databases">
        <authorList>
            <person name="de Groot N.N."/>
        </authorList>
    </citation>
    <scope>NUCLEOTIDE SEQUENCE [LARGE SCALE GENOMIC DNA]</scope>
    <source>
        <strain evidence="4 5">EP1-55-1</strain>
    </source>
</reference>
<dbReference type="Pfam" id="PF00440">
    <property type="entry name" value="TetR_N"/>
    <property type="match status" value="1"/>
</dbReference>
<name>A0A1I5QAT2_9BACT</name>
<dbReference type="EMBL" id="FOXB01000019">
    <property type="protein sequence ID" value="SFP43365.1"/>
    <property type="molecule type" value="Genomic_DNA"/>
</dbReference>
<gene>
    <name evidence="4" type="ORF">SAMN05216234_11920</name>
</gene>
<dbReference type="PANTHER" id="PTHR30328">
    <property type="entry name" value="TRANSCRIPTIONAL REPRESSOR"/>
    <property type="match status" value="1"/>
</dbReference>
<feature type="DNA-binding region" description="H-T-H motif" evidence="2">
    <location>
        <begin position="26"/>
        <end position="45"/>
    </location>
</feature>
<keyword evidence="1 2" id="KW-0238">DNA-binding</keyword>
<dbReference type="PROSITE" id="PS50977">
    <property type="entry name" value="HTH_TETR_2"/>
    <property type="match status" value="1"/>
</dbReference>
<proteinExistence type="predicted"/>
<dbReference type="PROSITE" id="PS01081">
    <property type="entry name" value="HTH_TETR_1"/>
    <property type="match status" value="1"/>
</dbReference>
<feature type="domain" description="HTH tetR-type" evidence="3">
    <location>
        <begin position="3"/>
        <end position="63"/>
    </location>
</feature>
<dbReference type="OrthoDB" id="9790413at2"/>
<evidence type="ECO:0000256" key="1">
    <source>
        <dbReference type="ARBA" id="ARBA00023125"/>
    </source>
</evidence>
<evidence type="ECO:0000259" key="3">
    <source>
        <dbReference type="PROSITE" id="PS50977"/>
    </source>
</evidence>
<dbReference type="Gene3D" id="1.10.10.60">
    <property type="entry name" value="Homeodomain-like"/>
    <property type="match status" value="1"/>
</dbReference>
<evidence type="ECO:0000313" key="5">
    <source>
        <dbReference type="Proteomes" id="UP000199227"/>
    </source>
</evidence>
<sequence length="207" mass="23185">MRVNKKEVILEIASKHFSKAGFASASLEEIASEAEITKPAIYYHFKDKSALYEAVLLKHLEPLAKRVEEAVSLKTDVEDKLVAYIEAFGEFLNERSCFAAVLTHEFADNGENLPESATVQLAKMLGVLTSIINEGVDNRVFKTENPMIVQMMIVSPLIMHQTTQKMRQKVAKHVTGDFKVLPEPDIKDMAKILSKKIIFALKGATYE</sequence>
<accession>A0A1I5QAT2</accession>
<dbReference type="InterPro" id="IPR009057">
    <property type="entry name" value="Homeodomain-like_sf"/>
</dbReference>
<organism evidence="4 5">
    <name type="scientific">Hydrogenimonas thermophila</name>
    <dbReference type="NCBI Taxonomy" id="223786"/>
    <lineage>
        <taxon>Bacteria</taxon>
        <taxon>Pseudomonadati</taxon>
        <taxon>Campylobacterota</taxon>
        <taxon>Epsilonproteobacteria</taxon>
        <taxon>Campylobacterales</taxon>
        <taxon>Hydrogenimonadaceae</taxon>
        <taxon>Hydrogenimonas</taxon>
    </lineage>
</organism>
<protein>
    <submittedName>
        <fullName evidence="4">Transcriptional regulator, TetR family</fullName>
    </submittedName>
</protein>
<evidence type="ECO:0000313" key="4">
    <source>
        <dbReference type="EMBL" id="SFP43365.1"/>
    </source>
</evidence>
<dbReference type="PANTHER" id="PTHR30328:SF54">
    <property type="entry name" value="HTH-TYPE TRANSCRIPTIONAL REPRESSOR SCO4008"/>
    <property type="match status" value="1"/>
</dbReference>
<evidence type="ECO:0000256" key="2">
    <source>
        <dbReference type="PROSITE-ProRule" id="PRU00335"/>
    </source>
</evidence>
<dbReference type="Gene3D" id="1.10.357.10">
    <property type="entry name" value="Tetracycline Repressor, domain 2"/>
    <property type="match status" value="1"/>
</dbReference>
<dbReference type="SUPFAM" id="SSF46689">
    <property type="entry name" value="Homeodomain-like"/>
    <property type="match status" value="1"/>
</dbReference>
<dbReference type="Proteomes" id="UP000199227">
    <property type="component" value="Unassembled WGS sequence"/>
</dbReference>
<dbReference type="InterPro" id="IPR036271">
    <property type="entry name" value="Tet_transcr_reg_TetR-rel_C_sf"/>
</dbReference>
<dbReference type="STRING" id="223786.SAMN05216234_11920"/>
<dbReference type="PRINTS" id="PR00455">
    <property type="entry name" value="HTHTETR"/>
</dbReference>
<dbReference type="InterPro" id="IPR023772">
    <property type="entry name" value="DNA-bd_HTH_TetR-type_CS"/>
</dbReference>
<dbReference type="AlphaFoldDB" id="A0A1I5QAT2"/>
<dbReference type="SUPFAM" id="SSF48498">
    <property type="entry name" value="Tetracyclin repressor-like, C-terminal domain"/>
    <property type="match status" value="1"/>
</dbReference>
<dbReference type="RefSeq" id="WP_092912529.1">
    <property type="nucleotide sequence ID" value="NZ_CP136592.1"/>
</dbReference>
<keyword evidence="5" id="KW-1185">Reference proteome</keyword>